<dbReference type="InterPro" id="IPR003660">
    <property type="entry name" value="HAMP_dom"/>
</dbReference>
<dbReference type="InterPro" id="IPR004089">
    <property type="entry name" value="MCPsignal_dom"/>
</dbReference>
<dbReference type="FunFam" id="1.10.287.950:FF:000001">
    <property type="entry name" value="Methyl-accepting chemotaxis sensory transducer"/>
    <property type="match status" value="1"/>
</dbReference>
<dbReference type="PROSITE" id="PS50885">
    <property type="entry name" value="HAMP"/>
    <property type="match status" value="1"/>
</dbReference>
<dbReference type="PROSITE" id="PS50111">
    <property type="entry name" value="CHEMOTAXIS_TRANSDUC_2"/>
    <property type="match status" value="1"/>
</dbReference>
<evidence type="ECO:0000256" key="3">
    <source>
        <dbReference type="ARBA" id="ARBA00029447"/>
    </source>
</evidence>
<dbReference type="GO" id="GO:0006935">
    <property type="term" value="P:chemotaxis"/>
    <property type="evidence" value="ECO:0007669"/>
    <property type="project" value="UniProtKB-ARBA"/>
</dbReference>
<dbReference type="SMART" id="SM00283">
    <property type="entry name" value="MA"/>
    <property type="match status" value="1"/>
</dbReference>
<dbReference type="OrthoDB" id="1884279at2"/>
<dbReference type="CDD" id="cd06225">
    <property type="entry name" value="HAMP"/>
    <property type="match status" value="1"/>
</dbReference>
<dbReference type="CDD" id="cd11386">
    <property type="entry name" value="MCP_signal"/>
    <property type="match status" value="1"/>
</dbReference>
<name>A0A1T2KUZ8_9GAMM</name>
<dbReference type="GO" id="GO:0016020">
    <property type="term" value="C:membrane"/>
    <property type="evidence" value="ECO:0007669"/>
    <property type="project" value="UniProtKB-SubCell"/>
</dbReference>
<reference evidence="8 9" key="1">
    <citation type="submission" date="2016-11" db="EMBL/GenBank/DDBJ databases">
        <title>Mixed transmission modes and dynamic genome evolution in an obligate animal-bacterial symbiosis.</title>
        <authorList>
            <person name="Russell S.L."/>
            <person name="Corbett-Detig R.B."/>
            <person name="Cavanaugh C.M."/>
        </authorList>
    </citation>
    <scope>NUCLEOTIDE SEQUENCE [LARGE SCALE GENOMIC DNA]</scope>
    <source>
        <strain evidence="8">Se-Cadez</strain>
    </source>
</reference>
<organism evidence="8 9">
    <name type="scientific">Solemya velesiana gill symbiont</name>
    <dbReference type="NCBI Taxonomy" id="1918948"/>
    <lineage>
        <taxon>Bacteria</taxon>
        <taxon>Pseudomonadati</taxon>
        <taxon>Pseudomonadota</taxon>
        <taxon>Gammaproteobacteria</taxon>
        <taxon>sulfur-oxidizing symbionts</taxon>
    </lineage>
</organism>
<evidence type="ECO:0000256" key="4">
    <source>
        <dbReference type="PROSITE-ProRule" id="PRU00284"/>
    </source>
</evidence>
<keyword evidence="9" id="KW-1185">Reference proteome</keyword>
<comment type="caution">
    <text evidence="8">The sequence shown here is derived from an EMBL/GenBank/DDBJ whole genome shotgun (WGS) entry which is preliminary data.</text>
</comment>
<keyword evidence="5" id="KW-0472">Membrane</keyword>
<comment type="subcellular location">
    <subcellularLocation>
        <location evidence="1">Membrane</location>
    </subcellularLocation>
</comment>
<keyword evidence="5" id="KW-1133">Transmembrane helix</keyword>
<evidence type="ECO:0000259" key="6">
    <source>
        <dbReference type="PROSITE" id="PS50111"/>
    </source>
</evidence>
<sequence>MRWLRNSIRNKLLAIATVGTLLVIGTAFSGFWTTQATLKQFEHLMHNEATHESAMWQLTVDFKKQVQEWKNILLRGHKPEDLDKYWNRFLNLEAKIQDEGKALLGKLDKKDLAQKLERFLVEHRKMSQAYRSGLEAYKQNGYDPKAGDKIVRGIDRAPTTLLEDTADAIFSHLSEHTQNEIHSTYSSISLSIVFIFVATAIALAGYLYFIHQQITGPAFRLVEGMKTMADGNFSQPIDSDKNDELGAIGKSAEAIRQTLRNELIGVSTASENLGATTNKLTDVINTTHQGVLTQQQEIEQVATAINQMTETVREISANAHAAADAATTADREAINGQSIVEQTIQDIDLLARKIGDASATIEQLQQESDSIGAIVDVIQGISEQTNLLALNAAIEAARAGEAGRGFSVVADEVRALAGRTQDATQEIKDMIERLQAGSQSAVNVMTESRQRAESSADQASAAGSALSNITRSVAHINEVNDHIATASEEQSMVAEEISRNVMNISDVAERSADGAHKISEENSQLNDITERLRETIGQFRT</sequence>
<evidence type="ECO:0008006" key="10">
    <source>
        <dbReference type="Google" id="ProtNLM"/>
    </source>
</evidence>
<feature type="transmembrane region" description="Helical" evidence="5">
    <location>
        <begin position="188"/>
        <end position="210"/>
    </location>
</feature>
<dbReference type="Gene3D" id="1.10.287.950">
    <property type="entry name" value="Methyl-accepting chemotaxis protein"/>
    <property type="match status" value="1"/>
</dbReference>
<protein>
    <recommendedName>
        <fullName evidence="10">Methyl-accepting chemotaxis protein</fullName>
    </recommendedName>
</protein>
<evidence type="ECO:0000256" key="5">
    <source>
        <dbReference type="SAM" id="Phobius"/>
    </source>
</evidence>
<feature type="domain" description="Methyl-accepting transducer" evidence="6">
    <location>
        <begin position="269"/>
        <end position="505"/>
    </location>
</feature>
<evidence type="ECO:0000313" key="8">
    <source>
        <dbReference type="EMBL" id="OOZ36698.1"/>
    </source>
</evidence>
<dbReference type="GO" id="GO:0007165">
    <property type="term" value="P:signal transduction"/>
    <property type="evidence" value="ECO:0007669"/>
    <property type="project" value="UniProtKB-KW"/>
</dbReference>
<dbReference type="PANTHER" id="PTHR32089">
    <property type="entry name" value="METHYL-ACCEPTING CHEMOTAXIS PROTEIN MCPB"/>
    <property type="match status" value="1"/>
</dbReference>
<dbReference type="SMART" id="SM00304">
    <property type="entry name" value="HAMP"/>
    <property type="match status" value="1"/>
</dbReference>
<evidence type="ECO:0000313" key="9">
    <source>
        <dbReference type="Proteomes" id="UP000190896"/>
    </source>
</evidence>
<dbReference type="AlphaFoldDB" id="A0A1T2KUZ8"/>
<dbReference type="EMBL" id="MPRJ01000029">
    <property type="protein sequence ID" value="OOZ36698.1"/>
    <property type="molecule type" value="Genomic_DNA"/>
</dbReference>
<dbReference type="PANTHER" id="PTHR32089:SF120">
    <property type="entry name" value="METHYL-ACCEPTING CHEMOTAXIS PROTEIN TLPQ"/>
    <property type="match status" value="1"/>
</dbReference>
<feature type="domain" description="HAMP" evidence="7">
    <location>
        <begin position="212"/>
        <end position="264"/>
    </location>
</feature>
<evidence type="ECO:0000256" key="2">
    <source>
        <dbReference type="ARBA" id="ARBA00023224"/>
    </source>
</evidence>
<dbReference type="Pfam" id="PF00672">
    <property type="entry name" value="HAMP"/>
    <property type="match status" value="1"/>
</dbReference>
<dbReference type="Pfam" id="PF00015">
    <property type="entry name" value="MCPsignal"/>
    <property type="match status" value="1"/>
</dbReference>
<comment type="similarity">
    <text evidence="3">Belongs to the methyl-accepting chemotaxis (MCP) protein family.</text>
</comment>
<proteinExistence type="inferred from homology"/>
<dbReference type="SUPFAM" id="SSF58104">
    <property type="entry name" value="Methyl-accepting chemotaxis protein (MCP) signaling domain"/>
    <property type="match status" value="1"/>
</dbReference>
<keyword evidence="5" id="KW-0812">Transmembrane</keyword>
<evidence type="ECO:0000256" key="1">
    <source>
        <dbReference type="ARBA" id="ARBA00004370"/>
    </source>
</evidence>
<evidence type="ECO:0000259" key="7">
    <source>
        <dbReference type="PROSITE" id="PS50885"/>
    </source>
</evidence>
<gene>
    <name evidence="8" type="ORF">BOW51_05985</name>
</gene>
<dbReference type="RefSeq" id="WP_078486751.1">
    <property type="nucleotide sequence ID" value="NZ_MPRJ01000029.1"/>
</dbReference>
<accession>A0A1T2KUZ8</accession>
<dbReference type="Proteomes" id="UP000190896">
    <property type="component" value="Unassembled WGS sequence"/>
</dbReference>
<keyword evidence="2 4" id="KW-0807">Transducer</keyword>